<keyword evidence="10 11" id="KW-0238">DNA-binding</keyword>
<dbReference type="Gene3D" id="2.170.16.10">
    <property type="entry name" value="Hedgehog/Intein (Hint) domain"/>
    <property type="match status" value="2"/>
</dbReference>
<feature type="domain" description="MCM C-terminal AAA(+) ATPase" evidence="12">
    <location>
        <begin position="305"/>
        <end position="443"/>
    </location>
</feature>
<dbReference type="SUPFAM" id="SSF50249">
    <property type="entry name" value="Nucleic acid-binding proteins"/>
    <property type="match status" value="1"/>
</dbReference>
<dbReference type="InterPro" id="IPR033762">
    <property type="entry name" value="MCM_OB"/>
</dbReference>
<dbReference type="SMART" id="SM00305">
    <property type="entry name" value="HintC"/>
    <property type="match status" value="1"/>
</dbReference>
<dbReference type="PANTHER" id="PTHR11630:SF66">
    <property type="entry name" value="DNA REPLICATION LICENSING FACTOR MCM4"/>
    <property type="match status" value="1"/>
</dbReference>
<dbReference type="InterPro" id="IPR027417">
    <property type="entry name" value="P-loop_NTPase"/>
</dbReference>
<dbReference type="GO" id="GO:0017116">
    <property type="term" value="F:single-stranded DNA helicase activity"/>
    <property type="evidence" value="ECO:0007669"/>
    <property type="project" value="TreeGrafter"/>
</dbReference>
<dbReference type="GO" id="GO:0005524">
    <property type="term" value="F:ATP binding"/>
    <property type="evidence" value="ECO:0007669"/>
    <property type="project" value="UniProtKB-KW"/>
</dbReference>
<dbReference type="NCBIfam" id="TIGR01445">
    <property type="entry name" value="intein_Nterm"/>
    <property type="match status" value="1"/>
</dbReference>
<dbReference type="SUPFAM" id="SSF52540">
    <property type="entry name" value="P-loop containing nucleoside triphosphate hydrolases"/>
    <property type="match status" value="2"/>
</dbReference>
<keyword evidence="3" id="KW-0235">DNA replication</keyword>
<evidence type="ECO:0000256" key="9">
    <source>
        <dbReference type="ARBA" id="ARBA00023000"/>
    </source>
</evidence>
<dbReference type="GO" id="GO:0006260">
    <property type="term" value="P:DNA replication"/>
    <property type="evidence" value="ECO:0007669"/>
    <property type="project" value="UniProtKB-KW"/>
</dbReference>
<dbReference type="EMBL" id="DTBE01000013">
    <property type="protein sequence ID" value="HGQ59192.1"/>
    <property type="molecule type" value="Genomic_DNA"/>
</dbReference>
<dbReference type="PROSITE" id="PS50051">
    <property type="entry name" value="MCM_2"/>
    <property type="match status" value="2"/>
</dbReference>
<sequence>MLKRSKGGFENLEVDRNVIELDLIGRFKDFLWSYKDEKTKSFKYRERISQMALMNQKSLVIDFEDLTVYDMKLASLLQQKPSETMEALSQAIKEIVRKEFPEYAEAIEKFYPRLRKLPKVLSIRELNSDYIGQMIAVEGIVTRVTPIEVKLVRGRFKHLDPECGLEFDYPEKGEMGERIEKPSFCKCGRTGKFELIVEKSKFIDWQKIVIQERPEATPPGQIPRSIEVILTGDIVDSTRPGDRVTVTGVLKVMTTSSALRGVGRSVFSLYIDANHVEVQEKILEEVEISREDEEKIRELARNPWIREMIIASIAPSIYGYMNIKEAIALLLFGGVHKELPDGARIRGDIHVLLVGDPGTAKSQLLQYTSKIAPRGLYTSGKGSTAAGLTATVLRDKTSGEYYLEAGAMVLADGGVACLHPNTRIIIDNEYIRIEELFREDMGIEALSKNKVLWLNKLEKNVVSLDTNTLSSTNTVSTLIARRWWRGKLVKLVFESGYELLLTPDHLLLDDNFVWKQAGEFKPGDKVISIQRIPGHDNDVYILDILPDDYTIILENNDKEEFLELAGEYTVKQLFSNNSDIRQISDKLYVNANLFRKILLERGVYNEWRNRRLTYSRYGLFEKPYTTTITPEIGYLIGFLYGKNYSHEDGVIRILLSDRDILNRIIDHTVSTIGSQPVIYEKRIDNGSEKVFEIIIKSPLLSLIIKYFTEKGFRRVFKLPDRVLNALVAGFLDSRGSLTIAGDTDNYDISVKIEFENEYDAKAIPLILRRMDIYSRIISDGKSIFIEVNEWSSVKKLLDNVKNYVMKTTFHIPSVIHRLNNAVNQDLVPRKLSIEISRMVMNTVKPEDLDNRDLWKRIVEASHGEVVLTREDVRVLYDKLLSLGINEKLETMYLAMNRDYYVDTVVSVEYVDYEGYVYDLYVPRFNNFLAEGIVVHNCIDEIDKMRDEDRQAIHEALEQQTVSIAKAGIVARLNARASVLAAGNPKYGRYDLNEPIAKNIDLPPTILSRFDLIFVIQDIPEKTRDRYLAKHVLEIHADTDRVKPFIDPVLLKKYISYARRYIRPRLTDEAKKMIEEFYVKMRMAGLTSKEGGTSTVPITPRQLEALVRLTEAYAKMALKQRATAEDAEEAIRLMYYTLRRIGFDIETGVFDIDIIETGLPRSKMQKIKEFNKFLFEEILKKYGRISKKDLFRLAEERGFDKEFVEEMLEKLHKEGLIIYPPGTDHVAKA</sequence>
<dbReference type="InterPro" id="IPR036388">
    <property type="entry name" value="WH-like_DNA-bd_sf"/>
</dbReference>
<evidence type="ECO:0000256" key="3">
    <source>
        <dbReference type="ARBA" id="ARBA00022705"/>
    </source>
</evidence>
<dbReference type="InterPro" id="IPR012340">
    <property type="entry name" value="NA-bd_OB-fold"/>
</dbReference>
<dbReference type="Pfam" id="PF00493">
    <property type="entry name" value="MCM"/>
    <property type="match status" value="2"/>
</dbReference>
<comment type="caution">
    <text evidence="13">The sequence shown here is derived from an EMBL/GenBank/DDBJ whole genome shotgun (WGS) entry which is preliminary data.</text>
</comment>
<dbReference type="FunFam" id="3.40.50.300:FF:002469">
    <property type="entry name" value="Cell division control protein 21"/>
    <property type="match status" value="1"/>
</dbReference>
<evidence type="ECO:0000256" key="5">
    <source>
        <dbReference type="ARBA" id="ARBA00022801"/>
    </source>
</evidence>
<evidence type="ECO:0000256" key="10">
    <source>
        <dbReference type="ARBA" id="ARBA00023125"/>
    </source>
</evidence>
<dbReference type="PRINTS" id="PR01657">
    <property type="entry name" value="MCMFAMILY"/>
</dbReference>
<protein>
    <recommendedName>
        <fullName evidence="2">DNA helicase</fullName>
        <ecNumber evidence="2">3.6.4.12</ecNumber>
    </recommendedName>
</protein>
<evidence type="ECO:0000256" key="4">
    <source>
        <dbReference type="ARBA" id="ARBA00022741"/>
    </source>
</evidence>
<evidence type="ECO:0000256" key="8">
    <source>
        <dbReference type="ARBA" id="ARBA00022840"/>
    </source>
</evidence>
<feature type="domain" description="MCM C-terminal AAA(+) ATPase" evidence="12">
    <location>
        <begin position="937"/>
        <end position="1031"/>
    </location>
</feature>
<dbReference type="PROSITE" id="PS50818">
    <property type="entry name" value="INTEIN_C_TER"/>
    <property type="match status" value="1"/>
</dbReference>
<dbReference type="GO" id="GO:0003697">
    <property type="term" value="F:single-stranded DNA binding"/>
    <property type="evidence" value="ECO:0007669"/>
    <property type="project" value="TreeGrafter"/>
</dbReference>
<evidence type="ECO:0000256" key="1">
    <source>
        <dbReference type="ARBA" id="ARBA00008010"/>
    </source>
</evidence>
<keyword evidence="6" id="KW-0347">Helicase</keyword>
<dbReference type="AlphaFoldDB" id="A0A7J3KF24"/>
<keyword evidence="5" id="KW-0378">Hydrolase</keyword>
<accession>A0A7J3KF24</accession>
<dbReference type="Pfam" id="PF17855">
    <property type="entry name" value="MCM_lid"/>
    <property type="match status" value="1"/>
</dbReference>
<dbReference type="NCBIfam" id="TIGR01443">
    <property type="entry name" value="intein_Cterm"/>
    <property type="match status" value="1"/>
</dbReference>
<dbReference type="InterPro" id="IPR006141">
    <property type="entry name" value="Intein_N"/>
</dbReference>
<dbReference type="EC" id="3.6.4.12" evidence="2"/>
<dbReference type="PRINTS" id="PR00379">
    <property type="entry name" value="INTEIN"/>
</dbReference>
<dbReference type="InterPro" id="IPR030934">
    <property type="entry name" value="Intein_C"/>
</dbReference>
<dbReference type="SMART" id="SM00350">
    <property type="entry name" value="MCM"/>
    <property type="match status" value="1"/>
</dbReference>
<keyword evidence="9" id="KW-0651">Protein splicing</keyword>
<dbReference type="Gene3D" id="1.10.10.10">
    <property type="entry name" value="Winged helix-like DNA-binding domain superfamily/Winged helix DNA-binding domain"/>
    <property type="match status" value="1"/>
</dbReference>
<dbReference type="PANTHER" id="PTHR11630">
    <property type="entry name" value="DNA REPLICATION LICENSING FACTOR MCM FAMILY MEMBER"/>
    <property type="match status" value="1"/>
</dbReference>
<dbReference type="InterPro" id="IPR027434">
    <property type="entry name" value="Homing_endonucl"/>
</dbReference>
<dbReference type="InterPro" id="IPR003587">
    <property type="entry name" value="Hint_dom_N"/>
</dbReference>
<dbReference type="Gene3D" id="3.40.50.300">
    <property type="entry name" value="P-loop containing nucleotide triphosphate hydrolases"/>
    <property type="match status" value="2"/>
</dbReference>
<evidence type="ECO:0000259" key="12">
    <source>
        <dbReference type="PROSITE" id="PS50051"/>
    </source>
</evidence>
<dbReference type="InterPro" id="IPR003586">
    <property type="entry name" value="Hint_dom_C"/>
</dbReference>
<evidence type="ECO:0000256" key="11">
    <source>
        <dbReference type="RuleBase" id="RU004070"/>
    </source>
</evidence>
<dbReference type="InterPro" id="IPR041562">
    <property type="entry name" value="MCM_lid"/>
</dbReference>
<keyword evidence="8 11" id="KW-0067">ATP-binding</keyword>
<dbReference type="Gene3D" id="2.20.28.10">
    <property type="match status" value="1"/>
</dbReference>
<evidence type="ECO:0000313" key="13">
    <source>
        <dbReference type="EMBL" id="HGQ59192.1"/>
    </source>
</evidence>
<comment type="similarity">
    <text evidence="1 11">Belongs to the MCM family.</text>
</comment>
<dbReference type="CDD" id="cd00081">
    <property type="entry name" value="Hint"/>
    <property type="match status" value="1"/>
</dbReference>
<dbReference type="Pfam" id="PF14890">
    <property type="entry name" value="Intein_splicing"/>
    <property type="match status" value="1"/>
</dbReference>
<organism evidence="13">
    <name type="scientific">Staphylothermus marinus</name>
    <dbReference type="NCBI Taxonomy" id="2280"/>
    <lineage>
        <taxon>Archaea</taxon>
        <taxon>Thermoproteota</taxon>
        <taxon>Thermoprotei</taxon>
        <taxon>Desulfurococcales</taxon>
        <taxon>Desulfurococcaceae</taxon>
        <taxon>Staphylothermus</taxon>
    </lineage>
</organism>
<dbReference type="GO" id="GO:0042555">
    <property type="term" value="C:MCM complex"/>
    <property type="evidence" value="ECO:0007669"/>
    <property type="project" value="TreeGrafter"/>
</dbReference>
<dbReference type="InterPro" id="IPR001208">
    <property type="entry name" value="MCM_dom"/>
</dbReference>
<dbReference type="InterPro" id="IPR027925">
    <property type="entry name" value="MCM_N"/>
</dbReference>
<proteinExistence type="inferred from homology"/>
<evidence type="ECO:0000256" key="2">
    <source>
        <dbReference type="ARBA" id="ARBA00012551"/>
    </source>
</evidence>
<evidence type="ECO:0000256" key="6">
    <source>
        <dbReference type="ARBA" id="ARBA00022806"/>
    </source>
</evidence>
<reference evidence="13" key="1">
    <citation type="journal article" date="2020" name="mSystems">
        <title>Genome- and Community-Level Interaction Insights into Carbon Utilization and Element Cycling Functions of Hydrothermarchaeota in Hydrothermal Sediment.</title>
        <authorList>
            <person name="Zhou Z."/>
            <person name="Liu Y."/>
            <person name="Xu W."/>
            <person name="Pan J."/>
            <person name="Luo Z.H."/>
            <person name="Li M."/>
        </authorList>
    </citation>
    <scope>NUCLEOTIDE SEQUENCE [LARGE SCALE GENOMIC DNA]</scope>
    <source>
        <strain evidence="13">SpSt-638</strain>
    </source>
</reference>
<dbReference type="InterPro" id="IPR006142">
    <property type="entry name" value="INTEIN"/>
</dbReference>
<gene>
    <name evidence="13" type="ORF">ENU09_00480</name>
</gene>
<dbReference type="GO" id="GO:0016787">
    <property type="term" value="F:hydrolase activity"/>
    <property type="evidence" value="ECO:0007669"/>
    <property type="project" value="UniProtKB-KW"/>
</dbReference>
<name>A0A7J3KF24_STAMA</name>
<keyword evidence="4 11" id="KW-0547">Nucleotide-binding</keyword>
<dbReference type="Gene3D" id="3.30.1640.10">
    <property type="entry name" value="mini-chromosome maintenance (MCM) complex, chain A, domain 1"/>
    <property type="match status" value="1"/>
</dbReference>
<dbReference type="InterPro" id="IPR036844">
    <property type="entry name" value="Hint_dom_sf"/>
</dbReference>
<evidence type="ECO:0000256" key="7">
    <source>
        <dbReference type="ARBA" id="ARBA00022813"/>
    </source>
</evidence>
<dbReference type="SUPFAM" id="SSF55608">
    <property type="entry name" value="Homing endonucleases"/>
    <property type="match status" value="1"/>
</dbReference>
<dbReference type="Pfam" id="PF14551">
    <property type="entry name" value="MCM_N"/>
    <property type="match status" value="1"/>
</dbReference>
<dbReference type="Gene3D" id="2.40.50.140">
    <property type="entry name" value="Nucleic acid-binding proteins"/>
    <property type="match status" value="1"/>
</dbReference>
<dbReference type="Pfam" id="PF17207">
    <property type="entry name" value="MCM_OB"/>
    <property type="match status" value="1"/>
</dbReference>
<dbReference type="PROSITE" id="PS50817">
    <property type="entry name" value="INTEIN_N_TER"/>
    <property type="match status" value="1"/>
</dbReference>
<dbReference type="SMART" id="SM00306">
    <property type="entry name" value="HintN"/>
    <property type="match status" value="1"/>
</dbReference>
<keyword evidence="7" id="KW-0068">Autocatalytic cleavage</keyword>
<dbReference type="SUPFAM" id="SSF51294">
    <property type="entry name" value="Hedgehog/intein (Hint) domain"/>
    <property type="match status" value="1"/>
</dbReference>
<dbReference type="InterPro" id="IPR031327">
    <property type="entry name" value="MCM"/>
</dbReference>
<dbReference type="GO" id="GO:0016539">
    <property type="term" value="P:intein-mediated protein splicing"/>
    <property type="evidence" value="ECO:0007669"/>
    <property type="project" value="InterPro"/>
</dbReference>